<evidence type="ECO:0000256" key="1">
    <source>
        <dbReference type="ARBA" id="ARBA00022801"/>
    </source>
</evidence>
<accession>A0A3B1B3H1</accession>
<evidence type="ECO:0000259" key="2">
    <source>
        <dbReference type="PROSITE" id="PS51833"/>
    </source>
</evidence>
<feature type="domain" description="HDOD" evidence="2">
    <location>
        <begin position="14"/>
        <end position="208"/>
    </location>
</feature>
<dbReference type="InterPro" id="IPR013976">
    <property type="entry name" value="HDOD"/>
</dbReference>
<name>A0A3B1B3H1_9ZZZZ</name>
<dbReference type="Gene3D" id="3.60.40.10">
    <property type="entry name" value="PPM-type phosphatase domain"/>
    <property type="match status" value="1"/>
</dbReference>
<organism evidence="3">
    <name type="scientific">hydrothermal vent metagenome</name>
    <dbReference type="NCBI Taxonomy" id="652676"/>
    <lineage>
        <taxon>unclassified sequences</taxon>
        <taxon>metagenomes</taxon>
        <taxon>ecological metagenomes</taxon>
    </lineage>
</organism>
<dbReference type="GO" id="GO:0016791">
    <property type="term" value="F:phosphatase activity"/>
    <property type="evidence" value="ECO:0007669"/>
    <property type="project" value="TreeGrafter"/>
</dbReference>
<dbReference type="EMBL" id="UOFS01000046">
    <property type="protein sequence ID" value="VAX00805.1"/>
    <property type="molecule type" value="Genomic_DNA"/>
</dbReference>
<dbReference type="InterPro" id="IPR052016">
    <property type="entry name" value="Bact_Sigma-Reg"/>
</dbReference>
<dbReference type="PANTHER" id="PTHR43156">
    <property type="entry name" value="STAGE II SPORULATION PROTEIN E-RELATED"/>
    <property type="match status" value="1"/>
</dbReference>
<proteinExistence type="predicted"/>
<dbReference type="PROSITE" id="PS51833">
    <property type="entry name" value="HDOD"/>
    <property type="match status" value="1"/>
</dbReference>
<keyword evidence="1" id="KW-0378">Hydrolase</keyword>
<gene>
    <name evidence="3" type="ORF">MNBD_GAMMA22-913</name>
</gene>
<evidence type="ECO:0000313" key="3">
    <source>
        <dbReference type="EMBL" id="VAX00805.1"/>
    </source>
</evidence>
<sequence length="558" mass="62171">MHTTPFKDINPSDLPSPPQATLNIVHACADDSVSNKQLSELVISDLTLTAELLRLVNSSFFGLGSEISSINKAINIIGHRTLRNLALCITVRDAINSDVFAKFDTDSYWRDSLLRAVSARHIGEVLKFDLDDCFTAGLLQDFGIMVLFHLNADKMHQWGTLRLKTPTERYQAEQELFNYTHDQVMQVLGKAWSLPDDLTNAISRHHSIEPDSSDKPKLSAILECADWLASLFSAENKTEALKQSTKLLKKLLLISSDNIDTLLKDIPEQVAQASKALGLHVKTDLDFEQVMREANEKLASDNLSYQELTWKLENTLKERDRLSQELDRELFLAREIQTSLQPAAREKNFPIAGTNISAKELSGDFYDFIELKNGDIYFTVADVSGKGMHAAMLMAKACGLFRCLAKKISKPDQLLSIINSELCETNIKGMFITMIAGIYHPKDKLVDIINAGNPPALLVDKSGNITMIDALTIPLGILKNCDFPVQTFSVKDSSLYLYTDGVSEGKLANNQEIGIDGLKKLIIKISPLEKNERIKNIVSLFNNESALHDDLTMMIIEG</sequence>
<protein>
    <submittedName>
        <fullName evidence="3">Serine phosphatase RsbU, regulator of sigma subunit</fullName>
    </submittedName>
</protein>
<dbReference type="SMART" id="SM00331">
    <property type="entry name" value="PP2C_SIG"/>
    <property type="match status" value="1"/>
</dbReference>
<dbReference type="Gene3D" id="1.10.3210.10">
    <property type="entry name" value="Hypothetical protein af1432"/>
    <property type="match status" value="1"/>
</dbReference>
<dbReference type="InterPro" id="IPR001932">
    <property type="entry name" value="PPM-type_phosphatase-like_dom"/>
</dbReference>
<dbReference type="PANTHER" id="PTHR43156:SF2">
    <property type="entry name" value="STAGE II SPORULATION PROTEIN E"/>
    <property type="match status" value="1"/>
</dbReference>
<dbReference type="SUPFAM" id="SSF109604">
    <property type="entry name" value="HD-domain/PDEase-like"/>
    <property type="match status" value="1"/>
</dbReference>
<dbReference type="InterPro" id="IPR036457">
    <property type="entry name" value="PPM-type-like_dom_sf"/>
</dbReference>
<reference evidence="3" key="1">
    <citation type="submission" date="2018-06" db="EMBL/GenBank/DDBJ databases">
        <authorList>
            <person name="Zhirakovskaya E."/>
        </authorList>
    </citation>
    <scope>NUCLEOTIDE SEQUENCE</scope>
</reference>
<dbReference type="Pfam" id="PF07228">
    <property type="entry name" value="SpoIIE"/>
    <property type="match status" value="1"/>
</dbReference>
<dbReference type="Pfam" id="PF08668">
    <property type="entry name" value="HDOD"/>
    <property type="match status" value="1"/>
</dbReference>
<dbReference type="AlphaFoldDB" id="A0A3B1B3H1"/>